<feature type="compositionally biased region" description="Polar residues" evidence="1">
    <location>
        <begin position="230"/>
        <end position="240"/>
    </location>
</feature>
<dbReference type="OrthoDB" id="194358at2759"/>
<dbReference type="GO" id="GO:0003824">
    <property type="term" value="F:catalytic activity"/>
    <property type="evidence" value="ECO:0007669"/>
    <property type="project" value="InterPro"/>
</dbReference>
<feature type="domain" description="Nucleoside phosphorylase" evidence="3">
    <location>
        <begin position="316"/>
        <end position="437"/>
    </location>
</feature>
<dbReference type="SUPFAM" id="SSF53167">
    <property type="entry name" value="Purine and uridine phosphorylases"/>
    <property type="match status" value="1"/>
</dbReference>
<dbReference type="Proteomes" id="UP000801428">
    <property type="component" value="Unassembled WGS sequence"/>
</dbReference>
<keyword evidence="2" id="KW-0472">Membrane</keyword>
<evidence type="ECO:0000256" key="2">
    <source>
        <dbReference type="SAM" id="Phobius"/>
    </source>
</evidence>
<feature type="region of interest" description="Disordered" evidence="1">
    <location>
        <begin position="230"/>
        <end position="258"/>
    </location>
</feature>
<evidence type="ECO:0000313" key="5">
    <source>
        <dbReference type="Proteomes" id="UP000801428"/>
    </source>
</evidence>
<dbReference type="PANTHER" id="PTHR46082">
    <property type="entry name" value="ATP/GTP-BINDING PROTEIN-RELATED"/>
    <property type="match status" value="1"/>
</dbReference>
<dbReference type="PANTHER" id="PTHR46082:SF6">
    <property type="entry name" value="AAA+ ATPASE DOMAIN-CONTAINING PROTEIN-RELATED"/>
    <property type="match status" value="1"/>
</dbReference>
<dbReference type="InterPro" id="IPR000845">
    <property type="entry name" value="Nucleoside_phosphorylase_d"/>
</dbReference>
<dbReference type="AlphaFoldDB" id="A0A9P4TCD2"/>
<keyword evidence="2" id="KW-0812">Transmembrane</keyword>
<organism evidence="4 5">
    <name type="scientific">Curvularia kusanoi</name>
    <name type="common">Cochliobolus kusanoi</name>
    <dbReference type="NCBI Taxonomy" id="90978"/>
    <lineage>
        <taxon>Eukaryota</taxon>
        <taxon>Fungi</taxon>
        <taxon>Dikarya</taxon>
        <taxon>Ascomycota</taxon>
        <taxon>Pezizomycotina</taxon>
        <taxon>Dothideomycetes</taxon>
        <taxon>Pleosporomycetidae</taxon>
        <taxon>Pleosporales</taxon>
        <taxon>Pleosporineae</taxon>
        <taxon>Pleosporaceae</taxon>
        <taxon>Curvularia</taxon>
    </lineage>
</organism>
<reference evidence="4" key="1">
    <citation type="submission" date="2019-04" db="EMBL/GenBank/DDBJ databases">
        <title>Sequencing of skin fungus with MAO and IRED activity.</title>
        <authorList>
            <person name="Marsaioli A.J."/>
            <person name="Bonatto J.M.C."/>
            <person name="Reis Junior O."/>
        </authorList>
    </citation>
    <scope>NUCLEOTIDE SEQUENCE</scope>
    <source>
        <strain evidence="4">30M1</strain>
    </source>
</reference>
<feature type="transmembrane region" description="Helical" evidence="2">
    <location>
        <begin position="684"/>
        <end position="701"/>
    </location>
</feature>
<dbReference type="InterPro" id="IPR053137">
    <property type="entry name" value="NLR-like"/>
</dbReference>
<dbReference type="InterPro" id="IPR035994">
    <property type="entry name" value="Nucleoside_phosphorylase_sf"/>
</dbReference>
<dbReference type="EMBL" id="SWKU01000016">
    <property type="protein sequence ID" value="KAF2999902.1"/>
    <property type="molecule type" value="Genomic_DNA"/>
</dbReference>
<keyword evidence="5" id="KW-1185">Reference proteome</keyword>
<sequence length="702" mass="78968">MQVLLKPKHREMEILESYERVQDRIAYLIHVFEKVMELQKKTAEVCQAGQRKGDDSHEYLDGWNFVDLARKEDLEPLMETIPAAYQSWTKIVRKLDTVILFGTGFGDLIEPEDSCNLCNHWKRVPTNQHLLATLTSDFDTILELLNDERLEHSQTLLKGILKHHPNNPVPPCPCKSAPSLEQAGSALKHAEPARIMQLQTPGSDSSTIYWNREETRGAILLGIGSPGSHTSSACDVTDTSLPVPGSGSDSNQSEADSALNLHRTHEPVKSVASSPSLLSPKGQFINHGTKAQARIVPDKINNRQPPEPKYREDFQVAVLCALPVEAEAVEHFFDRIWTRKTGQHHNDKNTYTLGHVGRHNVVLVHMSGMGTNNAKDACHYLAWSFGRIKLRLVVGICGGIPFPPSIPFPPANRPKEILLGDVVISTDLVQYDLGKQYPAGFVRKGNCYYDLSRADGGIRPFLFKFEKGPRYSMLTENTTLNLKEVNERYRDHSFHYPGLEKDRLYDSIHRHQHQDSVKCTTCVDGITICSEAIKESCDKLECHRNIVMRRDRLEKAQKSEHPTHTDIDRWIHFGCIASGNTVMKSAEHRDKKAQEEGGILAFEMEGAGAWEGTSTIVVKGVCDYADSHKNDDWHDYAAGSAAACMKALLEEWPVFDYGRESTDGHLKHPLSGMRDWTNETIKEWLFLLIPALVMLFISLVIS</sequence>
<proteinExistence type="predicted"/>
<name>A0A9P4TCD2_CURKU</name>
<gene>
    <name evidence="4" type="ORF">E8E13_008562</name>
</gene>
<keyword evidence="2" id="KW-1133">Transmembrane helix</keyword>
<dbReference type="GO" id="GO:0009116">
    <property type="term" value="P:nucleoside metabolic process"/>
    <property type="evidence" value="ECO:0007669"/>
    <property type="project" value="InterPro"/>
</dbReference>
<evidence type="ECO:0000256" key="1">
    <source>
        <dbReference type="SAM" id="MobiDB-lite"/>
    </source>
</evidence>
<protein>
    <recommendedName>
        <fullName evidence="3">Nucleoside phosphorylase domain-containing protein</fullName>
    </recommendedName>
</protein>
<comment type="caution">
    <text evidence="4">The sequence shown here is derived from an EMBL/GenBank/DDBJ whole genome shotgun (WGS) entry which is preliminary data.</text>
</comment>
<evidence type="ECO:0000313" key="4">
    <source>
        <dbReference type="EMBL" id="KAF2999902.1"/>
    </source>
</evidence>
<dbReference type="Pfam" id="PF01048">
    <property type="entry name" value="PNP_UDP_1"/>
    <property type="match status" value="1"/>
</dbReference>
<accession>A0A9P4TCD2</accession>
<dbReference type="Gene3D" id="3.40.50.1580">
    <property type="entry name" value="Nucleoside phosphorylase domain"/>
    <property type="match status" value="1"/>
</dbReference>
<evidence type="ECO:0000259" key="3">
    <source>
        <dbReference type="Pfam" id="PF01048"/>
    </source>
</evidence>